<evidence type="ECO:0000313" key="1">
    <source>
        <dbReference type="EMBL" id="AER54775.1"/>
    </source>
</evidence>
<protein>
    <submittedName>
        <fullName evidence="1">Uncharacterized protein</fullName>
    </submittedName>
</protein>
<proteinExistence type="predicted"/>
<dbReference type="EMBL" id="CP003093">
    <property type="protein sequence ID" value="AER54775.1"/>
    <property type="molecule type" value="Genomic_DNA"/>
</dbReference>
<name>G7USA6_PSEUP</name>
<organism evidence="1 2">
    <name type="scientific">Pseudoxanthomonas spadix (strain BD-a59)</name>
    <dbReference type="NCBI Taxonomy" id="1045855"/>
    <lineage>
        <taxon>Bacteria</taxon>
        <taxon>Pseudomonadati</taxon>
        <taxon>Pseudomonadota</taxon>
        <taxon>Gammaproteobacteria</taxon>
        <taxon>Lysobacterales</taxon>
        <taxon>Lysobacteraceae</taxon>
        <taxon>Pseudoxanthomonas</taxon>
    </lineage>
</organism>
<reference evidence="1 2" key="1">
    <citation type="journal article" date="2012" name="J. Bacteriol.">
        <title>Complete Genome Sequence of the BTEX-Degrading Bacterium Pseudoxanthomonas spadix BD-a59.</title>
        <authorList>
            <person name="Lee S.H."/>
            <person name="Jin H.M."/>
            <person name="Lee H.J."/>
            <person name="Kim J.M."/>
            <person name="Jeon C.O."/>
        </authorList>
    </citation>
    <scope>NUCLEOTIDE SEQUENCE [LARGE SCALE GENOMIC DNA]</scope>
    <source>
        <strain evidence="1 2">BD-a59</strain>
    </source>
</reference>
<evidence type="ECO:0000313" key="2">
    <source>
        <dbReference type="Proteomes" id="UP000005870"/>
    </source>
</evidence>
<dbReference type="AlphaFoldDB" id="G7USA6"/>
<dbReference type="STRING" id="1045855.DSC_00610"/>
<gene>
    <name evidence="1" type="ordered locus">DSC_00610</name>
</gene>
<dbReference type="HOGENOM" id="CLU_1947018_0_0_6"/>
<dbReference type="KEGG" id="psd:DSC_00610"/>
<accession>G7USA6</accession>
<dbReference type="eggNOG" id="ENOG5032W12">
    <property type="taxonomic scope" value="Bacteria"/>
</dbReference>
<dbReference type="Proteomes" id="UP000005870">
    <property type="component" value="Chromosome"/>
</dbReference>
<sequence length="129" mass="14435">MDITEHKGKALKLVGGDESREQAEIRKQCADLVAGFKQLTNGAELALRPGMLAQWKPGLKYRKTPDYGVPVVVVELLKNAPMDTEHGCGSVYFHEPLDLIAGFIDEEGDFCVLHYDVRRFEPYTGLQNE</sequence>
<keyword evidence="2" id="KW-1185">Reference proteome</keyword>